<comment type="subcellular location">
    <subcellularLocation>
        <location evidence="1">Cell membrane</location>
        <topology evidence="1">Peripheral membrane protein</topology>
    </subcellularLocation>
</comment>
<dbReference type="InterPro" id="IPR043149">
    <property type="entry name" value="TagF_N"/>
</dbReference>
<evidence type="ECO:0000256" key="3">
    <source>
        <dbReference type="ARBA" id="ARBA00022475"/>
    </source>
</evidence>
<dbReference type="Proteomes" id="UP001597267">
    <property type="component" value="Unassembled WGS sequence"/>
</dbReference>
<dbReference type="Gene3D" id="3.40.50.12580">
    <property type="match status" value="1"/>
</dbReference>
<dbReference type="PANTHER" id="PTHR37316:SF1">
    <property type="entry name" value="TEICHOIC ACID GLYCEROL-PHOSPHATE PRIMASE"/>
    <property type="match status" value="1"/>
</dbReference>
<dbReference type="SUPFAM" id="SSF53756">
    <property type="entry name" value="UDP-Glycosyltransferase/glycogen phosphorylase"/>
    <property type="match status" value="1"/>
</dbReference>
<dbReference type="EMBL" id="JBHTOP010000004">
    <property type="protein sequence ID" value="MFD1671073.1"/>
    <property type="molecule type" value="Genomic_DNA"/>
</dbReference>
<dbReference type="RefSeq" id="WP_125714963.1">
    <property type="nucleotide sequence ID" value="NZ_JBHTOP010000004.1"/>
</dbReference>
<keyword evidence="4" id="KW-0808">Transferase</keyword>
<keyword evidence="8" id="KW-1185">Reference proteome</keyword>
<proteinExistence type="inferred from homology"/>
<sequence length="406" mass="47257">MISNLFNHIRQFIVSIIKEIYLILIKHLPTTRQKQAVVVYYMAFAYNDAGLILKLFANLGAQLVLVYAPKAADQATELANKGLKVVPLNRKNFLFKNDISYLKRAELVVCDDYLAEISILRQQAVIQVWHASGAIKNFGWLDKANLKRPYLDRRRFQMVYDKYTAVLSGSREMSQIFQTCFSISKQVIKELGCLQTDLYFPRNNAVIEPKIDVLYAPTFRKNCDNMRNIIRQAIAVFGRYPKRTFYIKLHPVLISQLAADHFQIPQNIVITAQPLYQLMQQSRLFITDYSAAVFDYCLMNPMRPVLFYCPDYQKYSQEPGIQPLFTAWPLGPVASDSAALDHWLRQPNFAQYTPTIQRYVMDLHEFNDGHVAARVSVYILNQLSFRIYKKHIFRRYTRKSVTHRPV</sequence>
<name>A0ABW4J5Y4_9LACO</name>
<dbReference type="Gene3D" id="3.40.50.11820">
    <property type="match status" value="1"/>
</dbReference>
<dbReference type="Pfam" id="PF04464">
    <property type="entry name" value="Glyphos_transf"/>
    <property type="match status" value="1"/>
</dbReference>
<dbReference type="InterPro" id="IPR007554">
    <property type="entry name" value="Glycerophosphate_synth"/>
</dbReference>
<accession>A0ABW4J5Y4</accession>
<evidence type="ECO:0000313" key="7">
    <source>
        <dbReference type="EMBL" id="MFD1671073.1"/>
    </source>
</evidence>
<evidence type="ECO:0000256" key="6">
    <source>
        <dbReference type="ARBA" id="ARBA00023136"/>
    </source>
</evidence>
<evidence type="ECO:0000256" key="1">
    <source>
        <dbReference type="ARBA" id="ARBA00004202"/>
    </source>
</evidence>
<organism evidence="7 8">
    <name type="scientific">Agrilactobacillus yilanensis</name>
    <dbReference type="NCBI Taxonomy" id="2485997"/>
    <lineage>
        <taxon>Bacteria</taxon>
        <taxon>Bacillati</taxon>
        <taxon>Bacillota</taxon>
        <taxon>Bacilli</taxon>
        <taxon>Lactobacillales</taxon>
        <taxon>Lactobacillaceae</taxon>
        <taxon>Agrilactobacillus</taxon>
    </lineage>
</organism>
<dbReference type="PANTHER" id="PTHR37316">
    <property type="entry name" value="TEICHOIC ACID GLYCEROL-PHOSPHATE PRIMASE"/>
    <property type="match status" value="1"/>
</dbReference>
<keyword evidence="6" id="KW-0472">Membrane</keyword>
<dbReference type="InterPro" id="IPR043148">
    <property type="entry name" value="TagF_C"/>
</dbReference>
<comment type="caution">
    <text evidence="7">The sequence shown here is derived from an EMBL/GenBank/DDBJ whole genome shotgun (WGS) entry which is preliminary data.</text>
</comment>
<gene>
    <name evidence="7" type="ORF">ACFQ5M_03060</name>
</gene>
<evidence type="ECO:0000256" key="5">
    <source>
        <dbReference type="ARBA" id="ARBA00022944"/>
    </source>
</evidence>
<evidence type="ECO:0000256" key="2">
    <source>
        <dbReference type="ARBA" id="ARBA00010488"/>
    </source>
</evidence>
<keyword evidence="3" id="KW-1003">Cell membrane</keyword>
<evidence type="ECO:0000313" key="8">
    <source>
        <dbReference type="Proteomes" id="UP001597267"/>
    </source>
</evidence>
<comment type="similarity">
    <text evidence="2">Belongs to the CDP-glycerol glycerophosphotransferase family.</text>
</comment>
<reference evidence="8" key="1">
    <citation type="journal article" date="2019" name="Int. J. Syst. Evol. Microbiol.">
        <title>The Global Catalogue of Microorganisms (GCM) 10K type strain sequencing project: providing services to taxonomists for standard genome sequencing and annotation.</title>
        <authorList>
            <consortium name="The Broad Institute Genomics Platform"/>
            <consortium name="The Broad Institute Genome Sequencing Center for Infectious Disease"/>
            <person name="Wu L."/>
            <person name="Ma J."/>
        </authorList>
    </citation>
    <scope>NUCLEOTIDE SEQUENCE [LARGE SCALE GENOMIC DNA]</scope>
    <source>
        <strain evidence="8">CCM 8896</strain>
    </source>
</reference>
<keyword evidence="5" id="KW-0777">Teichoic acid biosynthesis</keyword>
<dbReference type="InterPro" id="IPR051612">
    <property type="entry name" value="Teichoic_Acid_Biosynth"/>
</dbReference>
<evidence type="ECO:0000256" key="4">
    <source>
        <dbReference type="ARBA" id="ARBA00022679"/>
    </source>
</evidence>
<protein>
    <submittedName>
        <fullName evidence="7">CDP-glycerol glycerophosphotransferase family protein</fullName>
    </submittedName>
</protein>